<reference evidence="4" key="1">
    <citation type="submission" date="2018-09" db="EMBL/GenBank/DDBJ databases">
        <authorList>
            <person name="Livingstone P.G."/>
            <person name="Whitworth D.E."/>
        </authorList>
    </citation>
    <scope>NUCLEOTIDE SEQUENCE [LARGE SCALE GENOMIC DNA]</scope>
    <source>
        <strain evidence="4">CA043D</strain>
    </source>
</reference>
<dbReference type="SUPFAM" id="SSF53335">
    <property type="entry name" value="S-adenosyl-L-methionine-dependent methyltransferases"/>
    <property type="match status" value="1"/>
</dbReference>
<dbReference type="Pfam" id="PF08241">
    <property type="entry name" value="Methyltransf_11"/>
    <property type="match status" value="1"/>
</dbReference>
<keyword evidence="4" id="KW-1185">Reference proteome</keyword>
<dbReference type="InterPro" id="IPR050447">
    <property type="entry name" value="Erg6_SMT_methyltransf"/>
</dbReference>
<gene>
    <name evidence="3" type="ORF">D7X32_26460</name>
</gene>
<evidence type="ECO:0000259" key="2">
    <source>
        <dbReference type="Pfam" id="PF08241"/>
    </source>
</evidence>
<proteinExistence type="predicted"/>
<dbReference type="GO" id="GO:0008757">
    <property type="term" value="F:S-adenosylmethionine-dependent methyltransferase activity"/>
    <property type="evidence" value="ECO:0007669"/>
    <property type="project" value="InterPro"/>
</dbReference>
<evidence type="ECO:0000313" key="4">
    <source>
        <dbReference type="Proteomes" id="UP000268313"/>
    </source>
</evidence>
<dbReference type="InterPro" id="IPR013216">
    <property type="entry name" value="Methyltransf_11"/>
</dbReference>
<dbReference type="Gene3D" id="3.40.50.150">
    <property type="entry name" value="Vaccinia Virus protein VP39"/>
    <property type="match status" value="1"/>
</dbReference>
<keyword evidence="1 3" id="KW-0808">Transferase</keyword>
<dbReference type="InterPro" id="IPR029063">
    <property type="entry name" value="SAM-dependent_MTases_sf"/>
</dbReference>
<comment type="caution">
    <text evidence="3">The sequence shown here is derived from an EMBL/GenBank/DDBJ whole genome shotgun (WGS) entry which is preliminary data.</text>
</comment>
<organism evidence="3 4">
    <name type="scientific">Corallococcus carmarthensis</name>
    <dbReference type="NCBI Taxonomy" id="2316728"/>
    <lineage>
        <taxon>Bacteria</taxon>
        <taxon>Pseudomonadati</taxon>
        <taxon>Myxococcota</taxon>
        <taxon>Myxococcia</taxon>
        <taxon>Myxococcales</taxon>
        <taxon>Cystobacterineae</taxon>
        <taxon>Myxococcaceae</taxon>
        <taxon>Corallococcus</taxon>
    </lineage>
</organism>
<dbReference type="GO" id="GO:0032259">
    <property type="term" value="P:methylation"/>
    <property type="evidence" value="ECO:0007669"/>
    <property type="project" value="UniProtKB-KW"/>
</dbReference>
<sequence length="273" mass="30976">MRDYKSPGQYILDQYAPRIDDLSFPLWMNLGLWQEAETYADACRALADLVAQRVGLGPEDELLDAGCGFGHPARHWLETYRPKRIVGLNIDPEQVRIANARAAALGVADRMQFLLASATRMPFPDQSFDKVIALESAFYFDTREDFLREAFRVLRPGGRIVLADMLPTATWKTTERNKSVRWYSMKPEENVYPLAEYLERIRAAGFVDVRGESIRQHVFPGISQVVDAIRLENRYAGDLVVKVSPEERARCAGADLWENDLGLGDFAIFEGTR</sequence>
<keyword evidence="3" id="KW-0489">Methyltransferase</keyword>
<protein>
    <submittedName>
        <fullName evidence="3">SAM-dependent methyltransferase</fullName>
    </submittedName>
</protein>
<dbReference type="EMBL" id="RAWE01000113">
    <property type="protein sequence ID" value="RKG99471.1"/>
    <property type="molecule type" value="Genomic_DNA"/>
</dbReference>
<feature type="domain" description="Methyltransferase type 11" evidence="2">
    <location>
        <begin position="63"/>
        <end position="162"/>
    </location>
</feature>
<dbReference type="PANTHER" id="PTHR44068:SF11">
    <property type="entry name" value="GERANYL DIPHOSPHATE 2-C-METHYLTRANSFERASE"/>
    <property type="match status" value="1"/>
</dbReference>
<evidence type="ECO:0000313" key="3">
    <source>
        <dbReference type="EMBL" id="RKG99471.1"/>
    </source>
</evidence>
<dbReference type="AlphaFoldDB" id="A0A3A8KAQ3"/>
<dbReference type="PANTHER" id="PTHR44068">
    <property type="entry name" value="ZGC:194242"/>
    <property type="match status" value="1"/>
</dbReference>
<dbReference type="RefSeq" id="WP_120605346.1">
    <property type="nucleotide sequence ID" value="NZ_JABFJX010000083.1"/>
</dbReference>
<dbReference type="OrthoDB" id="9789575at2"/>
<dbReference type="CDD" id="cd02440">
    <property type="entry name" value="AdoMet_MTases"/>
    <property type="match status" value="1"/>
</dbReference>
<dbReference type="Proteomes" id="UP000268313">
    <property type="component" value="Unassembled WGS sequence"/>
</dbReference>
<accession>A0A3A8KAQ3</accession>
<name>A0A3A8KAQ3_9BACT</name>
<evidence type="ECO:0000256" key="1">
    <source>
        <dbReference type="ARBA" id="ARBA00022679"/>
    </source>
</evidence>